<keyword evidence="2" id="KW-1185">Reference proteome</keyword>
<evidence type="ECO:0000313" key="2">
    <source>
        <dbReference type="Proteomes" id="UP001596137"/>
    </source>
</evidence>
<comment type="caution">
    <text evidence="1">The sequence shown here is derived from an EMBL/GenBank/DDBJ whole genome shotgun (WGS) entry which is preliminary data.</text>
</comment>
<accession>A0ABW1NCM4</accession>
<name>A0ABW1NCM4_9ACTN</name>
<dbReference type="Proteomes" id="UP001596137">
    <property type="component" value="Unassembled WGS sequence"/>
</dbReference>
<organism evidence="1 2">
    <name type="scientific">Sphaerisporangium aureirubrum</name>
    <dbReference type="NCBI Taxonomy" id="1544736"/>
    <lineage>
        <taxon>Bacteria</taxon>
        <taxon>Bacillati</taxon>
        <taxon>Actinomycetota</taxon>
        <taxon>Actinomycetes</taxon>
        <taxon>Streptosporangiales</taxon>
        <taxon>Streptosporangiaceae</taxon>
        <taxon>Sphaerisporangium</taxon>
    </lineage>
</organism>
<sequence length="178" mass="19204">MTKPKTLNGHEYAIDIKGGGMSARTEPITDQAAAKALLTDLQHSYPDSVLLHRPDSGVHQSTWTPITDDQLDRIAVQAALTVAAEFSTDLPLVDWDVSSRPYRVGALEASPHGSDEEKRAALDAFAERLGVPVSESVLKHGTRLEVRATYRGVPVEVSAYVDRVEAPEQPQVVPAVAA</sequence>
<protein>
    <submittedName>
        <fullName evidence="1">Uncharacterized protein</fullName>
    </submittedName>
</protein>
<dbReference type="RefSeq" id="WP_380748519.1">
    <property type="nucleotide sequence ID" value="NZ_JBHSRF010000007.1"/>
</dbReference>
<proteinExistence type="predicted"/>
<evidence type="ECO:0000313" key="1">
    <source>
        <dbReference type="EMBL" id="MFC6081075.1"/>
    </source>
</evidence>
<reference evidence="2" key="1">
    <citation type="journal article" date="2019" name="Int. J. Syst. Evol. Microbiol.">
        <title>The Global Catalogue of Microorganisms (GCM) 10K type strain sequencing project: providing services to taxonomists for standard genome sequencing and annotation.</title>
        <authorList>
            <consortium name="The Broad Institute Genomics Platform"/>
            <consortium name="The Broad Institute Genome Sequencing Center for Infectious Disease"/>
            <person name="Wu L."/>
            <person name="Ma J."/>
        </authorList>
    </citation>
    <scope>NUCLEOTIDE SEQUENCE [LARGE SCALE GENOMIC DNA]</scope>
    <source>
        <strain evidence="2">JCM 30346</strain>
    </source>
</reference>
<gene>
    <name evidence="1" type="ORF">ACFP1K_07870</name>
</gene>
<dbReference type="EMBL" id="JBHSRF010000007">
    <property type="protein sequence ID" value="MFC6081075.1"/>
    <property type="molecule type" value="Genomic_DNA"/>
</dbReference>